<sequence>MDKIEYRVRAGVDWVNGTRVPDDRRVKLTASEALYDQGLGRIEPVAEKSKSRRKKSADPEDVSVPEAGSDG</sequence>
<organism evidence="2 3">
    <name type="scientific">Roseibium alexandrii (strain DSM 17067 / NCIMB 14079 / DFL-11)</name>
    <name type="common">Labrenzia alexandrii</name>
    <dbReference type="NCBI Taxonomy" id="244592"/>
    <lineage>
        <taxon>Bacteria</taxon>
        <taxon>Pseudomonadati</taxon>
        <taxon>Pseudomonadota</taxon>
        <taxon>Alphaproteobacteria</taxon>
        <taxon>Hyphomicrobiales</taxon>
        <taxon>Stappiaceae</taxon>
        <taxon>Roseibium</taxon>
    </lineage>
</organism>
<proteinExistence type="predicted"/>
<accession>A0A5E8H4K8</accession>
<dbReference type="RefSeq" id="WP_008196611.1">
    <property type="nucleotide sequence ID" value="NZ_CM011002.1"/>
</dbReference>
<reference evidence="2 3" key="2">
    <citation type="submission" date="2013-04" db="EMBL/GenBank/DDBJ databases">
        <authorList>
            <person name="Fiebig A."/>
            <person name="Pradella S."/>
            <person name="Wagner-Doebler I."/>
        </authorList>
    </citation>
    <scope>NUCLEOTIDE SEQUENCE [LARGE SCALE GENOMIC DNA]</scope>
    <source>
        <strain evidence="3">DSM 17067 / NCIMB 14079 / DFL-11</strain>
    </source>
</reference>
<evidence type="ECO:0000313" key="3">
    <source>
        <dbReference type="Proteomes" id="UP000004703"/>
    </source>
</evidence>
<gene>
    <name evidence="2" type="ORF">SADFL11_4797</name>
</gene>
<name>A0A5E8H4K8_ROSAD</name>
<protein>
    <submittedName>
        <fullName evidence="2">Uncharacterized protein</fullName>
    </submittedName>
</protein>
<feature type="region of interest" description="Disordered" evidence="1">
    <location>
        <begin position="38"/>
        <end position="71"/>
    </location>
</feature>
<reference evidence="2 3" key="1">
    <citation type="submission" date="2008-01" db="EMBL/GenBank/DDBJ databases">
        <authorList>
            <person name="Wagner-Dobler I."/>
            <person name="Ferriera S."/>
            <person name="Johnson J."/>
            <person name="Kravitz S."/>
            <person name="Beeson K."/>
            <person name="Sutton G."/>
            <person name="Rogers Y.-H."/>
            <person name="Friedman R."/>
            <person name="Frazier M."/>
            <person name="Venter J.C."/>
        </authorList>
    </citation>
    <scope>NUCLEOTIDE SEQUENCE [LARGE SCALE GENOMIC DNA]</scope>
    <source>
        <strain evidence="3">DSM 17067 / NCIMB 14079 / DFL-11</strain>
    </source>
</reference>
<comment type="caution">
    <text evidence="2">The sequence shown here is derived from an EMBL/GenBank/DDBJ whole genome shotgun (WGS) entry which is preliminary data.</text>
</comment>
<dbReference type="Proteomes" id="UP000004703">
    <property type="component" value="Chromosome"/>
</dbReference>
<evidence type="ECO:0000313" key="2">
    <source>
        <dbReference type="EMBL" id="EEE47508.1"/>
    </source>
</evidence>
<evidence type="ECO:0000256" key="1">
    <source>
        <dbReference type="SAM" id="MobiDB-lite"/>
    </source>
</evidence>
<dbReference type="EMBL" id="ACCU02000003">
    <property type="protein sequence ID" value="EEE47508.1"/>
    <property type="molecule type" value="Genomic_DNA"/>
</dbReference>
<dbReference type="AlphaFoldDB" id="A0A5E8H4K8"/>